<dbReference type="Gene3D" id="3.40.30.120">
    <property type="match status" value="1"/>
</dbReference>
<keyword evidence="8" id="KW-1185">Reference proteome</keyword>
<dbReference type="PANTHER" id="PTHR43004">
    <property type="entry name" value="TRK SYSTEM POTASSIUM UPTAKE PROTEIN"/>
    <property type="match status" value="1"/>
</dbReference>
<dbReference type="NCBIfam" id="NF004832">
    <property type="entry name" value="PRK06184.1"/>
    <property type="match status" value="1"/>
</dbReference>
<gene>
    <name evidence="7" type="ORF">GCM10009550_37010</name>
</gene>
<feature type="domain" description="FAD-binding" evidence="6">
    <location>
        <begin position="2"/>
        <end position="345"/>
    </location>
</feature>
<dbReference type="SUPFAM" id="SSF51905">
    <property type="entry name" value="FAD/NAD(P)-binding domain"/>
    <property type="match status" value="1"/>
</dbReference>
<protein>
    <submittedName>
        <fullName evidence="7">FAD-dependent oxidoreductase</fullName>
    </submittedName>
</protein>
<feature type="region of interest" description="Disordered" evidence="5">
    <location>
        <begin position="358"/>
        <end position="400"/>
    </location>
</feature>
<dbReference type="RefSeq" id="WP_344242088.1">
    <property type="nucleotide sequence ID" value="NZ_BAAAHH010000014.1"/>
</dbReference>
<dbReference type="InterPro" id="IPR050641">
    <property type="entry name" value="RIFMO-like"/>
</dbReference>
<evidence type="ECO:0000313" key="8">
    <source>
        <dbReference type="Proteomes" id="UP001500665"/>
    </source>
</evidence>
<dbReference type="Pfam" id="PF21274">
    <property type="entry name" value="Rng_hyd_C"/>
    <property type="match status" value="1"/>
</dbReference>
<dbReference type="EMBL" id="BAAAHH010000014">
    <property type="protein sequence ID" value="GAA0954133.1"/>
    <property type="molecule type" value="Genomic_DNA"/>
</dbReference>
<dbReference type="PROSITE" id="PS51257">
    <property type="entry name" value="PROKAR_LIPOPROTEIN"/>
    <property type="match status" value="1"/>
</dbReference>
<dbReference type="InterPro" id="IPR036188">
    <property type="entry name" value="FAD/NAD-bd_sf"/>
</dbReference>
<sequence>MRTEVLIAGAGPAGLTLACELARRGVACLVAERDAEPFAGARGKGLQPRTLEVFEDLGVLERVLELGGAYPPMRAEIDGEVVFTGHMDEPGEPTSDVPYPNGWMLPQWRTGLILRERLTELGGSVTPNAELVSFTQDDDGVTAVLRVDGAEREVRAKYLVGADGGRSTVRRVLDVAFLGETHEEERALLGDVRAEGADRGFWHVWPQGGGGENPFPVTLCPLAGTDTFQLVLPSPPGAAAEPTLEVFQEAVDRAAGPGRIKLTELVWSSVFRPNIRMAERFRVGRVFLAGDAAHVHSPAGGQGLNTGVQDAYNLGWKLAAVLRGADEDLLDSYEAERLPVAADVLGISSALHQKIRDKAADAHRRDDPRLRQLTLGYPDGPLSAEHRTSPTEPYAGDRAPDAVTGRRRLFPLIHTGAPVLLAFGPAAARVARAVAPASTVAIGSPAFPDEEGTAHTAYGVAPGGTALFVLRPDGYIGLATDSPDEAETTAYLARLGAR</sequence>
<keyword evidence="3" id="KW-0285">Flavoprotein</keyword>
<dbReference type="Pfam" id="PF01494">
    <property type="entry name" value="FAD_binding_3"/>
    <property type="match status" value="1"/>
</dbReference>
<name>A0ABP4BS29_9ACTN</name>
<reference evidence="8" key="1">
    <citation type="journal article" date="2019" name="Int. J. Syst. Evol. Microbiol.">
        <title>The Global Catalogue of Microorganisms (GCM) 10K type strain sequencing project: providing services to taxonomists for standard genome sequencing and annotation.</title>
        <authorList>
            <consortium name="The Broad Institute Genomics Platform"/>
            <consortium name="The Broad Institute Genome Sequencing Center for Infectious Disease"/>
            <person name="Wu L."/>
            <person name="Ma J."/>
        </authorList>
    </citation>
    <scope>NUCLEOTIDE SEQUENCE [LARGE SCALE GENOMIC DNA]</scope>
    <source>
        <strain evidence="8">JCM 10696</strain>
    </source>
</reference>
<organism evidence="7 8">
    <name type="scientific">Actinocorallia libanotica</name>
    <dbReference type="NCBI Taxonomy" id="46162"/>
    <lineage>
        <taxon>Bacteria</taxon>
        <taxon>Bacillati</taxon>
        <taxon>Actinomycetota</taxon>
        <taxon>Actinomycetes</taxon>
        <taxon>Streptosporangiales</taxon>
        <taxon>Thermomonosporaceae</taxon>
        <taxon>Actinocorallia</taxon>
    </lineage>
</organism>
<evidence type="ECO:0000256" key="5">
    <source>
        <dbReference type="SAM" id="MobiDB-lite"/>
    </source>
</evidence>
<evidence type="ECO:0000256" key="1">
    <source>
        <dbReference type="ARBA" id="ARBA00001974"/>
    </source>
</evidence>
<accession>A0ABP4BS29</accession>
<evidence type="ECO:0000259" key="6">
    <source>
        <dbReference type="Pfam" id="PF01494"/>
    </source>
</evidence>
<dbReference type="PANTHER" id="PTHR43004:SF19">
    <property type="entry name" value="BINDING MONOOXYGENASE, PUTATIVE (JCVI)-RELATED"/>
    <property type="match status" value="1"/>
</dbReference>
<comment type="caution">
    <text evidence="7">The sequence shown here is derived from an EMBL/GenBank/DDBJ whole genome shotgun (WGS) entry which is preliminary data.</text>
</comment>
<dbReference type="InterPro" id="IPR002938">
    <property type="entry name" value="FAD-bd"/>
</dbReference>
<evidence type="ECO:0000313" key="7">
    <source>
        <dbReference type="EMBL" id="GAA0954133.1"/>
    </source>
</evidence>
<feature type="compositionally biased region" description="Basic and acidic residues" evidence="5">
    <location>
        <begin position="358"/>
        <end position="370"/>
    </location>
</feature>
<comment type="similarity">
    <text evidence="2">Belongs to the PheA/TfdB FAD monooxygenase family.</text>
</comment>
<proteinExistence type="inferred from homology"/>
<dbReference type="SUPFAM" id="SSF52833">
    <property type="entry name" value="Thioredoxin-like"/>
    <property type="match status" value="1"/>
</dbReference>
<evidence type="ECO:0000256" key="3">
    <source>
        <dbReference type="ARBA" id="ARBA00022630"/>
    </source>
</evidence>
<dbReference type="PRINTS" id="PR00420">
    <property type="entry name" value="RNGMNOXGNASE"/>
</dbReference>
<dbReference type="Gene3D" id="3.30.70.2450">
    <property type="match status" value="1"/>
</dbReference>
<dbReference type="InterPro" id="IPR036249">
    <property type="entry name" value="Thioredoxin-like_sf"/>
</dbReference>
<evidence type="ECO:0000256" key="2">
    <source>
        <dbReference type="ARBA" id="ARBA00007801"/>
    </source>
</evidence>
<dbReference type="Proteomes" id="UP001500665">
    <property type="component" value="Unassembled WGS sequence"/>
</dbReference>
<keyword evidence="4" id="KW-0274">FAD</keyword>
<comment type="cofactor">
    <cofactor evidence="1">
        <name>FAD</name>
        <dbReference type="ChEBI" id="CHEBI:57692"/>
    </cofactor>
</comment>
<dbReference type="Gene3D" id="3.50.50.60">
    <property type="entry name" value="FAD/NAD(P)-binding domain"/>
    <property type="match status" value="1"/>
</dbReference>
<evidence type="ECO:0000256" key="4">
    <source>
        <dbReference type="ARBA" id="ARBA00022827"/>
    </source>
</evidence>